<reference evidence="1 2" key="1">
    <citation type="journal article" date="2024" name="bioRxiv">
        <title>A reference genome for Trichogramma kaykai: A tiny desert-dwelling parasitoid wasp with competing sex-ratio distorters.</title>
        <authorList>
            <person name="Culotta J."/>
            <person name="Lindsey A.R."/>
        </authorList>
    </citation>
    <scope>NUCLEOTIDE SEQUENCE [LARGE SCALE GENOMIC DNA]</scope>
    <source>
        <strain evidence="1 2">KSX58</strain>
    </source>
</reference>
<sequence>MLYINLARLVNFGSNNRRRVCLSCLHNIRKQIGGGALMPAVNDLACAPKSLTVRADLLLHPPRSSSGT</sequence>
<name>A0ABD2XRE4_9HYME</name>
<dbReference type="AlphaFoldDB" id="A0ABD2XRE4"/>
<dbReference type="EMBL" id="JBJJXI010000002">
    <property type="protein sequence ID" value="KAL3407800.1"/>
    <property type="molecule type" value="Genomic_DNA"/>
</dbReference>
<proteinExistence type="predicted"/>
<evidence type="ECO:0000313" key="2">
    <source>
        <dbReference type="Proteomes" id="UP001627154"/>
    </source>
</evidence>
<evidence type="ECO:0000313" key="1">
    <source>
        <dbReference type="EMBL" id="KAL3407800.1"/>
    </source>
</evidence>
<dbReference type="Proteomes" id="UP001627154">
    <property type="component" value="Unassembled WGS sequence"/>
</dbReference>
<comment type="caution">
    <text evidence="1">The sequence shown here is derived from an EMBL/GenBank/DDBJ whole genome shotgun (WGS) entry which is preliminary data.</text>
</comment>
<protein>
    <submittedName>
        <fullName evidence="1">Uncharacterized protein</fullName>
    </submittedName>
</protein>
<organism evidence="1 2">
    <name type="scientific">Trichogramma kaykai</name>
    <dbReference type="NCBI Taxonomy" id="54128"/>
    <lineage>
        <taxon>Eukaryota</taxon>
        <taxon>Metazoa</taxon>
        <taxon>Ecdysozoa</taxon>
        <taxon>Arthropoda</taxon>
        <taxon>Hexapoda</taxon>
        <taxon>Insecta</taxon>
        <taxon>Pterygota</taxon>
        <taxon>Neoptera</taxon>
        <taxon>Endopterygota</taxon>
        <taxon>Hymenoptera</taxon>
        <taxon>Apocrita</taxon>
        <taxon>Proctotrupomorpha</taxon>
        <taxon>Chalcidoidea</taxon>
        <taxon>Trichogrammatidae</taxon>
        <taxon>Trichogramma</taxon>
    </lineage>
</organism>
<keyword evidence="2" id="KW-1185">Reference proteome</keyword>
<gene>
    <name evidence="1" type="ORF">TKK_000055</name>
</gene>
<accession>A0ABD2XRE4</accession>